<dbReference type="InterPro" id="IPR050553">
    <property type="entry name" value="Thioredoxin_ResA/DsbE_sf"/>
</dbReference>
<comment type="subcellular location">
    <subcellularLocation>
        <location evidence="1">Cell envelope</location>
    </subcellularLocation>
</comment>
<evidence type="ECO:0000313" key="8">
    <source>
        <dbReference type="Proteomes" id="UP001258315"/>
    </source>
</evidence>
<protein>
    <submittedName>
        <fullName evidence="7">Peroxiredoxin</fullName>
    </submittedName>
</protein>
<dbReference type="PANTHER" id="PTHR42852">
    <property type="entry name" value="THIOL:DISULFIDE INTERCHANGE PROTEIN DSBE"/>
    <property type="match status" value="1"/>
</dbReference>
<evidence type="ECO:0000259" key="6">
    <source>
        <dbReference type="PROSITE" id="PS51352"/>
    </source>
</evidence>
<dbReference type="SUPFAM" id="SSF52833">
    <property type="entry name" value="Thioredoxin-like"/>
    <property type="match status" value="1"/>
</dbReference>
<dbReference type="EMBL" id="JAVLVU010000001">
    <property type="protein sequence ID" value="MDT3405532.1"/>
    <property type="molecule type" value="Genomic_DNA"/>
</dbReference>
<evidence type="ECO:0000256" key="5">
    <source>
        <dbReference type="SAM" id="SignalP"/>
    </source>
</evidence>
<dbReference type="PANTHER" id="PTHR42852:SF6">
    <property type="entry name" value="THIOL:DISULFIDE INTERCHANGE PROTEIN DSBE"/>
    <property type="match status" value="1"/>
</dbReference>
<evidence type="ECO:0000256" key="3">
    <source>
        <dbReference type="ARBA" id="ARBA00023157"/>
    </source>
</evidence>
<keyword evidence="8" id="KW-1185">Reference proteome</keyword>
<dbReference type="Gene3D" id="3.40.30.10">
    <property type="entry name" value="Glutaredoxin"/>
    <property type="match status" value="1"/>
</dbReference>
<evidence type="ECO:0000256" key="1">
    <source>
        <dbReference type="ARBA" id="ARBA00004196"/>
    </source>
</evidence>
<evidence type="ECO:0000256" key="2">
    <source>
        <dbReference type="ARBA" id="ARBA00022748"/>
    </source>
</evidence>
<dbReference type="Proteomes" id="UP001258315">
    <property type="component" value="Unassembled WGS sequence"/>
</dbReference>
<sequence length="261" mass="29107">MKTLIYTLAIALLTILSFTVNAQVNTSGPQKVYKLPRLDERSVITDSTGKRIDYTAWTTMVNTGRYAVKVVVLPNGKGALRLTTVSKAERDAKIAQMPKPMDSPFFTTGQNFDKNFKEKDFKGESWDNKRMKGKIVVMSFWYVNNVQCRQSIADMNELAAAYKGASNVVFISVPMDDKKVVEEYLQTNPLNYVHLEKGAKLSESLGIMSHPTSIVIDQNGVIQYHSTGYNIANTMWIGKTVTELQHLPEAPAAAQVFASIK</sequence>
<gene>
    <name evidence="7" type="ORF">QE417_004604</name>
</gene>
<dbReference type="InterPro" id="IPR000866">
    <property type="entry name" value="AhpC/TSA"/>
</dbReference>
<feature type="signal peptide" evidence="5">
    <location>
        <begin position="1"/>
        <end position="22"/>
    </location>
</feature>
<keyword evidence="2" id="KW-0201">Cytochrome c-type biogenesis</keyword>
<keyword evidence="4" id="KW-0676">Redox-active center</keyword>
<dbReference type="InterPro" id="IPR013766">
    <property type="entry name" value="Thioredoxin_domain"/>
</dbReference>
<feature type="chain" id="PRO_5045292172" evidence="5">
    <location>
        <begin position="23"/>
        <end position="261"/>
    </location>
</feature>
<dbReference type="CDD" id="cd02966">
    <property type="entry name" value="TlpA_like_family"/>
    <property type="match status" value="1"/>
</dbReference>
<dbReference type="Pfam" id="PF00578">
    <property type="entry name" value="AhpC-TSA"/>
    <property type="match status" value="1"/>
</dbReference>
<dbReference type="RefSeq" id="WP_311954202.1">
    <property type="nucleotide sequence ID" value="NZ_JAVLVU010000001.1"/>
</dbReference>
<evidence type="ECO:0000256" key="4">
    <source>
        <dbReference type="ARBA" id="ARBA00023284"/>
    </source>
</evidence>
<organism evidence="7 8">
    <name type="scientific">Mucilaginibacter terrae</name>
    <dbReference type="NCBI Taxonomy" id="1955052"/>
    <lineage>
        <taxon>Bacteria</taxon>
        <taxon>Pseudomonadati</taxon>
        <taxon>Bacteroidota</taxon>
        <taxon>Sphingobacteriia</taxon>
        <taxon>Sphingobacteriales</taxon>
        <taxon>Sphingobacteriaceae</taxon>
        <taxon>Mucilaginibacter</taxon>
    </lineage>
</organism>
<keyword evidence="5" id="KW-0732">Signal</keyword>
<dbReference type="InterPro" id="IPR036249">
    <property type="entry name" value="Thioredoxin-like_sf"/>
</dbReference>
<dbReference type="PROSITE" id="PS51352">
    <property type="entry name" value="THIOREDOXIN_2"/>
    <property type="match status" value="1"/>
</dbReference>
<keyword evidence="3" id="KW-1015">Disulfide bond</keyword>
<feature type="domain" description="Thioredoxin" evidence="6">
    <location>
        <begin position="97"/>
        <end position="246"/>
    </location>
</feature>
<evidence type="ECO:0000313" key="7">
    <source>
        <dbReference type="EMBL" id="MDT3405532.1"/>
    </source>
</evidence>
<comment type="caution">
    <text evidence="7">The sequence shown here is derived from an EMBL/GenBank/DDBJ whole genome shotgun (WGS) entry which is preliminary data.</text>
</comment>
<reference evidence="8" key="1">
    <citation type="submission" date="2023-07" db="EMBL/GenBank/DDBJ databases">
        <title>Functional and genomic diversity of the sorghum phyllosphere microbiome.</title>
        <authorList>
            <person name="Shade A."/>
        </authorList>
    </citation>
    <scope>NUCLEOTIDE SEQUENCE [LARGE SCALE GENOMIC DNA]</scope>
    <source>
        <strain evidence="8">SORGH_AS_0422</strain>
    </source>
</reference>
<accession>A0ABU3H2Q1</accession>
<proteinExistence type="predicted"/>
<name>A0ABU3H2Q1_9SPHI</name>